<dbReference type="PROSITE" id="PS01328">
    <property type="entry name" value="4HBCOA_THIOESTERASE"/>
    <property type="match status" value="1"/>
</dbReference>
<dbReference type="Pfam" id="PF03061">
    <property type="entry name" value="4HBT"/>
    <property type="match status" value="1"/>
</dbReference>
<evidence type="ECO:0000313" key="4">
    <source>
        <dbReference type="EMBL" id="TWT92069.1"/>
    </source>
</evidence>
<accession>A0A5C5ZXS1</accession>
<dbReference type="GO" id="GO:0047617">
    <property type="term" value="F:fatty acyl-CoA hydrolase activity"/>
    <property type="evidence" value="ECO:0007669"/>
    <property type="project" value="TreeGrafter"/>
</dbReference>
<dbReference type="EMBL" id="SJPN01000012">
    <property type="protein sequence ID" value="TWT92069.1"/>
    <property type="molecule type" value="Genomic_DNA"/>
</dbReference>
<dbReference type="InterPro" id="IPR008272">
    <property type="entry name" value="HB-CoA_thioesterase_AS"/>
</dbReference>
<feature type="domain" description="Thioesterase" evidence="3">
    <location>
        <begin position="61"/>
        <end position="145"/>
    </location>
</feature>
<evidence type="ECO:0000256" key="1">
    <source>
        <dbReference type="ARBA" id="ARBA00005953"/>
    </source>
</evidence>
<dbReference type="PANTHER" id="PTHR31793:SF27">
    <property type="entry name" value="NOVEL THIOESTERASE SUPERFAMILY DOMAIN AND SAPOSIN A-TYPE DOMAIN CONTAINING PROTEIN (0610012H03RIK)"/>
    <property type="match status" value="1"/>
</dbReference>
<dbReference type="InterPro" id="IPR050563">
    <property type="entry name" value="4-hydroxybenzoyl-CoA_TE"/>
</dbReference>
<dbReference type="InterPro" id="IPR029069">
    <property type="entry name" value="HotDog_dom_sf"/>
</dbReference>
<dbReference type="GO" id="GO:0061522">
    <property type="term" value="F:1,4-dihydroxy-2-naphthoyl-CoA thioesterase activity"/>
    <property type="evidence" value="ECO:0007669"/>
    <property type="project" value="UniProtKB-EC"/>
</dbReference>
<evidence type="ECO:0000313" key="5">
    <source>
        <dbReference type="Proteomes" id="UP000320176"/>
    </source>
</evidence>
<name>A0A5C5ZXS1_9BACT</name>
<reference evidence="4 5" key="1">
    <citation type="submission" date="2019-02" db="EMBL/GenBank/DDBJ databases">
        <title>Deep-cultivation of Planctomycetes and their phenomic and genomic characterization uncovers novel biology.</title>
        <authorList>
            <person name="Wiegand S."/>
            <person name="Jogler M."/>
            <person name="Boedeker C."/>
            <person name="Pinto D."/>
            <person name="Vollmers J."/>
            <person name="Rivas-Marin E."/>
            <person name="Kohn T."/>
            <person name="Peeters S.H."/>
            <person name="Heuer A."/>
            <person name="Rast P."/>
            <person name="Oberbeckmann S."/>
            <person name="Bunk B."/>
            <person name="Jeske O."/>
            <person name="Meyerdierks A."/>
            <person name="Storesund J.E."/>
            <person name="Kallscheuer N."/>
            <person name="Luecker S."/>
            <person name="Lage O.M."/>
            <person name="Pohl T."/>
            <person name="Merkel B.J."/>
            <person name="Hornburger P."/>
            <person name="Mueller R.-W."/>
            <person name="Bruemmer F."/>
            <person name="Labrenz M."/>
            <person name="Spormann A.M."/>
            <person name="Op Den Camp H."/>
            <person name="Overmann J."/>
            <person name="Amann R."/>
            <person name="Jetten M.S.M."/>
            <person name="Mascher T."/>
            <person name="Medema M.H."/>
            <person name="Devos D.P."/>
            <person name="Kaster A.-K."/>
            <person name="Ovreas L."/>
            <person name="Rohde M."/>
            <person name="Galperin M.Y."/>
            <person name="Jogler C."/>
        </authorList>
    </citation>
    <scope>NUCLEOTIDE SEQUENCE [LARGE SCALE GENOMIC DNA]</scope>
    <source>
        <strain evidence="4 5">Pla52n</strain>
    </source>
</reference>
<dbReference type="PANTHER" id="PTHR31793">
    <property type="entry name" value="4-HYDROXYBENZOYL-COA THIOESTERASE FAMILY MEMBER"/>
    <property type="match status" value="1"/>
</dbReference>
<gene>
    <name evidence="4" type="ORF">Pla52n_63660</name>
</gene>
<dbReference type="SUPFAM" id="SSF54637">
    <property type="entry name" value="Thioesterase/thiol ester dehydrase-isomerase"/>
    <property type="match status" value="1"/>
</dbReference>
<dbReference type="AlphaFoldDB" id="A0A5C5ZXS1"/>
<keyword evidence="2 4" id="KW-0378">Hydrolase</keyword>
<evidence type="ECO:0000259" key="3">
    <source>
        <dbReference type="Pfam" id="PF03061"/>
    </source>
</evidence>
<keyword evidence="5" id="KW-1185">Reference proteome</keyword>
<dbReference type="Gene3D" id="3.10.129.10">
    <property type="entry name" value="Hotdog Thioesterase"/>
    <property type="match status" value="1"/>
</dbReference>
<dbReference type="InterPro" id="IPR006683">
    <property type="entry name" value="Thioestr_dom"/>
</dbReference>
<evidence type="ECO:0000256" key="2">
    <source>
        <dbReference type="ARBA" id="ARBA00022801"/>
    </source>
</evidence>
<proteinExistence type="inferred from homology"/>
<organism evidence="4 5">
    <name type="scientific">Stieleria varia</name>
    <dbReference type="NCBI Taxonomy" id="2528005"/>
    <lineage>
        <taxon>Bacteria</taxon>
        <taxon>Pseudomonadati</taxon>
        <taxon>Planctomycetota</taxon>
        <taxon>Planctomycetia</taxon>
        <taxon>Pirellulales</taxon>
        <taxon>Pirellulaceae</taxon>
        <taxon>Stieleria</taxon>
    </lineage>
</organism>
<sequence>MRPDLFMERQLHFRVSPLHCPTVADLVGFGDKVAFSTARVPLPMSFLTRRRVEFRDTDAAGIVHFSAFFPMMEVAEHEMLRSLGIAILPDHDSTPRLTWPRVSAQCDYVSAARFEDELQIEVRIGKIGNSSVRYDFAFRNDETMVAKGSMTAVCCELLPGGGLAKATIPTEIREKFASVG</sequence>
<comment type="caution">
    <text evidence="4">The sequence shown here is derived from an EMBL/GenBank/DDBJ whole genome shotgun (WGS) entry which is preliminary data.</text>
</comment>
<comment type="similarity">
    <text evidence="1">Belongs to the 4-hydroxybenzoyl-CoA thioesterase family.</text>
</comment>
<dbReference type="EC" id="3.1.2.28" evidence="4"/>
<protein>
    <submittedName>
        <fullName evidence="4">1,4-dihydroxy-2-naphthoyl-CoA hydrolase</fullName>
        <ecNumber evidence="4">3.1.2.28</ecNumber>
    </submittedName>
</protein>
<dbReference type="Proteomes" id="UP000320176">
    <property type="component" value="Unassembled WGS sequence"/>
</dbReference>
<dbReference type="CDD" id="cd00586">
    <property type="entry name" value="4HBT"/>
    <property type="match status" value="1"/>
</dbReference>